<proteinExistence type="predicted"/>
<dbReference type="Gene3D" id="3.30.450.40">
    <property type="match status" value="1"/>
</dbReference>
<accession>A0A7Y0HB00</accession>
<comment type="caution">
    <text evidence="1">The sequence shown here is derived from an EMBL/GenBank/DDBJ whole genome shotgun (WGS) entry which is preliminary data.</text>
</comment>
<name>A0A7Y0HB00_9GAMM</name>
<dbReference type="Proteomes" id="UP000570493">
    <property type="component" value="Unassembled WGS sequence"/>
</dbReference>
<keyword evidence="2" id="KW-1185">Reference proteome</keyword>
<evidence type="ECO:0000313" key="1">
    <source>
        <dbReference type="EMBL" id="NMM41090.1"/>
    </source>
</evidence>
<dbReference type="AlphaFoldDB" id="A0A7Y0HB00"/>
<gene>
    <name evidence="1" type="ORF">HHO47_09715</name>
</gene>
<dbReference type="PANTHER" id="PTHR38765">
    <property type="entry name" value="DUF484 DOMAIN-CONTAINING PROTEIN"/>
    <property type="match status" value="1"/>
</dbReference>
<dbReference type="InterPro" id="IPR007435">
    <property type="entry name" value="DUF484"/>
</dbReference>
<dbReference type="InterPro" id="IPR029016">
    <property type="entry name" value="GAF-like_dom_sf"/>
</dbReference>
<dbReference type="RefSeq" id="WP_169020128.1">
    <property type="nucleotide sequence ID" value="NZ_JABBMT010000012.1"/>
</dbReference>
<dbReference type="Pfam" id="PF04340">
    <property type="entry name" value="DUF484"/>
    <property type="match status" value="1"/>
</dbReference>
<dbReference type="EMBL" id="JABBMT010000012">
    <property type="protein sequence ID" value="NMM41090.1"/>
    <property type="molecule type" value="Genomic_DNA"/>
</dbReference>
<sequence length="210" mass="24143">MSNSNNKVTSAQVSEFLQQNPLFLAQNPALLAQLELQQAQGATSLVHIQQRQLREHNTMLKSKIDNLIKHAKENELIYSLFSECHRQLWTNYDFKTLAINLRNIICTNPAINECHLLKYDKKFAQLIEHRLEHNGVYLGRVNQQERDLLFSAATQSTALYLIGNSHHPIAILAFGSKDPNHFEPAKDSLFVLEFVHSLQLRLLELEQEFA</sequence>
<organism evidence="1 2">
    <name type="scientific">Pseudoalteromonas arctica</name>
    <dbReference type="NCBI Taxonomy" id="394751"/>
    <lineage>
        <taxon>Bacteria</taxon>
        <taxon>Pseudomonadati</taxon>
        <taxon>Pseudomonadota</taxon>
        <taxon>Gammaproteobacteria</taxon>
        <taxon>Alteromonadales</taxon>
        <taxon>Pseudoalteromonadaceae</taxon>
        <taxon>Pseudoalteromonas</taxon>
    </lineage>
</organism>
<reference evidence="1" key="1">
    <citation type="submission" date="2020-04" db="EMBL/GenBank/DDBJ databases">
        <title>Genome Sequencing for Pseudoaltermonas arctica.</title>
        <authorList>
            <person name="Elkins N.S."/>
        </authorList>
    </citation>
    <scope>NUCLEOTIDE SEQUENCE [LARGE SCALE GENOMIC DNA]</scope>
    <source>
        <strain evidence="1">NEC-BIFX-2020_0012</strain>
    </source>
</reference>
<dbReference type="PANTHER" id="PTHR38765:SF1">
    <property type="entry name" value="DUF484 DOMAIN-CONTAINING PROTEIN"/>
    <property type="match status" value="1"/>
</dbReference>
<protein>
    <submittedName>
        <fullName evidence="1">DUF484 family protein</fullName>
    </submittedName>
</protein>
<evidence type="ECO:0000313" key="2">
    <source>
        <dbReference type="Proteomes" id="UP000570493"/>
    </source>
</evidence>